<sequence>MGDHAHMNEGVTELLGALAQQGIKLSVEGDQLAIGAPKGVVTPEMRALIGQRKSELVALLRQRSGAGGKPVARITPAPQDRYKPFPLTDIQQAYWIGRSAAFDLGDVSIHAYSEIEATGMDLGRLSRAFQRLVERHEMLRAIVLPDGRQQILERVPAYSIEAHDLRGLSPEAAEAELAATRERLAHQLLPADAWPTFEIRASLLDGDRSRIHISLDLLHIDGGSLLKLGHEWALLYRDPGAFLPPIELSFRDYVLAEMELKGSPQHQKAMEYWRERVAVLPPPPELPLAMNPAALPQTRFTRRIAKLDPEAWARLKTQALKHGLTLSAVMMTAYTTVLAAWGERPDFTINVTMFNRLPLHPQVNDLLGDFTSLVLLGTSNTAGETFEERARRVQEQLWNDLQHRSSGIEVLRELAQVRRRLSGGMMPVIFTGILGLASEGFPLSLSLFHELGEVVFSSVQTPQVWLDLQVAEERGGFIAHWDAVAALFPPGMMDDMFNAFCRLVRGLADDPATWKKDARRLIELPEEQIERWAELNATDAPIPAGTLPERFAAQAAQTPEGVALVSSRRSLTYAELSRLANQIGRWLRERGARPDALVAVVMEKGWEQVAAVLGVHAAGAAYLPVDPSLPRERRDFLLEHGQVELVLTQSWLDGSLAWPERVRKLAVDQIPPDLDASPLAPVNRPEDLAYVLYTSGSTGVPKGAMIEHRSVLNRMLDVNRLLEVGPGDRIIGLTALHHDLSVYDVFGGLLAGATLVLPDAPKLRDPAHWVELLASERITFWNSVPAFLEMLVEHLEHTPPDAARLPGALRQVVLSGDWIPVTLPDRLRALSPGVQILGAGGPTETTVWDICYPIGSVEPSWKSIPYGRPMTNARYHVLDDAFAPCPEWVPGHLYIAGAGLARGYFHDEERTAASFVRHPESGERLYRSGDLGRRLPGGLIEILGRADFQVKIQGQRIELGEIEAALMQHPAVRSAVAMAVGEERNKKRLVAYVVLDAPPGAGEGTSAEGPAKPEGGIDDPLARLEFKLKQHGLRADGPERRRISLPVPPVDEATRAHFLGRRTHRQFSRRPIQLDRFAALLSCLRQIDVDGHPKYRYPSAGSLYPIQTYVYVKPGRVEGVAGGTYYYHPREQSLVTLTEGAVIDRRIHYAHNQAPFEEAAFSLFLVAQRNAILPLYGDASHDFCELEAGYMGQLLMTAAPGLGIGLMPVGKLDFAAVRDLFTLDEGHEYAHALLGGGAIDGAAGGWSDDMQAAPRSPEDALRDLLKAKLPAHMVPASIVVLDAMPLTANGKIDRKALSDLKADEPERSAAVVPPRDETERAIASVIGEILGLDHVSVEQSFFELGANSIHVVRIGARLREALGAELSTIELFQYPTVRALAARLAGEGDEGASLKRGRDRAAARRAARAGRGGMGGGGDE</sequence>
<dbReference type="PANTHER" id="PTHR45527:SF10">
    <property type="entry name" value="PYOCHELIN SYNTHASE PCHF"/>
    <property type="match status" value="1"/>
</dbReference>
<evidence type="ECO:0000256" key="2">
    <source>
        <dbReference type="ARBA" id="ARBA00004924"/>
    </source>
</evidence>
<dbReference type="Gene3D" id="3.40.109.10">
    <property type="entry name" value="NADH Oxidase"/>
    <property type="match status" value="1"/>
</dbReference>
<dbReference type="InterPro" id="IPR001242">
    <property type="entry name" value="Condensation_dom"/>
</dbReference>
<name>A0ABT5BPV8_9BACT</name>
<organism evidence="8 9">
    <name type="scientific">Sorangium atrum</name>
    <dbReference type="NCBI Taxonomy" id="2995308"/>
    <lineage>
        <taxon>Bacteria</taxon>
        <taxon>Pseudomonadati</taxon>
        <taxon>Myxococcota</taxon>
        <taxon>Polyangia</taxon>
        <taxon>Polyangiales</taxon>
        <taxon>Polyangiaceae</taxon>
        <taxon>Sorangium</taxon>
    </lineage>
</organism>
<dbReference type="Gene3D" id="3.30.300.30">
    <property type="match status" value="2"/>
</dbReference>
<evidence type="ECO:0000256" key="3">
    <source>
        <dbReference type="ARBA" id="ARBA00022450"/>
    </source>
</evidence>
<comment type="caution">
    <text evidence="8">The sequence shown here is derived from an EMBL/GenBank/DDBJ whole genome shotgun (WGS) entry which is preliminary data.</text>
</comment>
<dbReference type="Pfam" id="PF18563">
    <property type="entry name" value="TubC_N"/>
    <property type="match status" value="1"/>
</dbReference>
<dbReference type="Pfam" id="PF00881">
    <property type="entry name" value="Nitroreductase"/>
    <property type="match status" value="1"/>
</dbReference>
<dbReference type="Proteomes" id="UP001217485">
    <property type="component" value="Unassembled WGS sequence"/>
</dbReference>
<reference evidence="8 9" key="1">
    <citation type="submission" date="2023-01" db="EMBL/GenBank/DDBJ databases">
        <title>Minimal conservation of predation-associated metabolite biosynthetic gene clusters underscores biosynthetic potential of Myxococcota including descriptions for ten novel species: Archangium lansinium sp. nov., Myxococcus landrumus sp. nov., Nannocystis bai.</title>
        <authorList>
            <person name="Ahearne A."/>
            <person name="Stevens C."/>
            <person name="Dowd S."/>
        </authorList>
    </citation>
    <scope>NUCLEOTIDE SEQUENCE [LARGE SCALE GENOMIC DNA]</scope>
    <source>
        <strain evidence="8 9">WIWO2</strain>
    </source>
</reference>
<gene>
    <name evidence="8" type="ORF">POL72_00400</name>
</gene>
<dbReference type="InterPro" id="IPR041464">
    <property type="entry name" value="TubC_N"/>
</dbReference>
<dbReference type="Gene3D" id="1.10.10.1830">
    <property type="entry name" value="Non-ribosomal peptide synthase, adenylation domain"/>
    <property type="match status" value="1"/>
</dbReference>
<dbReference type="SUPFAM" id="SSF55469">
    <property type="entry name" value="FMN-dependent nitroreductase-like"/>
    <property type="match status" value="1"/>
</dbReference>
<dbReference type="SUPFAM" id="SSF52777">
    <property type="entry name" value="CoA-dependent acyltransferases"/>
    <property type="match status" value="2"/>
</dbReference>
<accession>A0ABT5BPV8</accession>
<dbReference type="Pfam" id="PF00501">
    <property type="entry name" value="AMP-binding"/>
    <property type="match status" value="1"/>
</dbReference>
<dbReference type="PROSITE" id="PS50075">
    <property type="entry name" value="CARRIER"/>
    <property type="match status" value="1"/>
</dbReference>
<feature type="domain" description="Carrier" evidence="7">
    <location>
        <begin position="1313"/>
        <end position="1388"/>
    </location>
</feature>
<dbReference type="InterPro" id="IPR000415">
    <property type="entry name" value="Nitroreductase-like"/>
</dbReference>
<dbReference type="SMART" id="SM00823">
    <property type="entry name" value="PKS_PP"/>
    <property type="match status" value="1"/>
</dbReference>
<evidence type="ECO:0000259" key="7">
    <source>
        <dbReference type="PROSITE" id="PS50075"/>
    </source>
</evidence>
<dbReference type="InterPro" id="IPR045851">
    <property type="entry name" value="AMP-bd_C_sf"/>
</dbReference>
<dbReference type="InterPro" id="IPR029479">
    <property type="entry name" value="Nitroreductase"/>
</dbReference>
<dbReference type="PROSITE" id="PS00455">
    <property type="entry name" value="AMP_BINDING"/>
    <property type="match status" value="1"/>
</dbReference>
<comment type="pathway">
    <text evidence="2">Siderophore biosynthesis.</text>
</comment>
<dbReference type="CDD" id="cd02142">
    <property type="entry name" value="McbC_SagB-like_oxidoreductase"/>
    <property type="match status" value="1"/>
</dbReference>
<evidence type="ECO:0000256" key="4">
    <source>
        <dbReference type="ARBA" id="ARBA00022553"/>
    </source>
</evidence>
<dbReference type="Gene3D" id="1.10.1200.10">
    <property type="entry name" value="ACP-like"/>
    <property type="match status" value="1"/>
</dbReference>
<dbReference type="InterPro" id="IPR010071">
    <property type="entry name" value="AA_adenyl_dom"/>
</dbReference>
<dbReference type="Pfam" id="PF13193">
    <property type="entry name" value="AMP-binding_C"/>
    <property type="match status" value="1"/>
</dbReference>
<dbReference type="RefSeq" id="WP_272092888.1">
    <property type="nucleotide sequence ID" value="NZ_JAQNDK010000001.1"/>
</dbReference>
<evidence type="ECO:0000256" key="1">
    <source>
        <dbReference type="ARBA" id="ARBA00001957"/>
    </source>
</evidence>
<evidence type="ECO:0000313" key="9">
    <source>
        <dbReference type="Proteomes" id="UP001217485"/>
    </source>
</evidence>
<dbReference type="PANTHER" id="PTHR45527">
    <property type="entry name" value="NONRIBOSOMAL PEPTIDE SYNTHETASE"/>
    <property type="match status" value="1"/>
</dbReference>
<dbReference type="Gene3D" id="3.40.50.980">
    <property type="match status" value="2"/>
</dbReference>
<dbReference type="InterPro" id="IPR009081">
    <property type="entry name" value="PP-bd_ACP"/>
</dbReference>
<dbReference type="Gene3D" id="3.30.559.30">
    <property type="entry name" value="Nonribosomal peptide synthetase, condensation domain"/>
    <property type="match status" value="1"/>
</dbReference>
<keyword evidence="9" id="KW-1185">Reference proteome</keyword>
<feature type="region of interest" description="Disordered" evidence="6">
    <location>
        <begin position="1389"/>
        <end position="1420"/>
    </location>
</feature>
<dbReference type="InterPro" id="IPR020806">
    <property type="entry name" value="PKS_PP-bd"/>
</dbReference>
<dbReference type="CDD" id="cd19535">
    <property type="entry name" value="Cyc_NRPS"/>
    <property type="match status" value="1"/>
</dbReference>
<feature type="compositionally biased region" description="Gly residues" evidence="6">
    <location>
        <begin position="1410"/>
        <end position="1420"/>
    </location>
</feature>
<dbReference type="InterPro" id="IPR023213">
    <property type="entry name" value="CAT-like_dom_sf"/>
</dbReference>
<feature type="compositionally biased region" description="Basic residues" evidence="6">
    <location>
        <begin position="1395"/>
        <end position="1408"/>
    </location>
</feature>
<dbReference type="PROSITE" id="PS00012">
    <property type="entry name" value="PHOSPHOPANTETHEINE"/>
    <property type="match status" value="1"/>
</dbReference>
<dbReference type="InterPro" id="IPR044894">
    <property type="entry name" value="TubC_N_sf"/>
</dbReference>
<comment type="cofactor">
    <cofactor evidence="1">
        <name>pantetheine 4'-phosphate</name>
        <dbReference type="ChEBI" id="CHEBI:47942"/>
    </cofactor>
</comment>
<proteinExistence type="predicted"/>
<dbReference type="InterPro" id="IPR025110">
    <property type="entry name" value="AMP-bd_C"/>
</dbReference>
<evidence type="ECO:0000256" key="6">
    <source>
        <dbReference type="SAM" id="MobiDB-lite"/>
    </source>
</evidence>
<dbReference type="Gene3D" id="2.30.38.10">
    <property type="entry name" value="Luciferase, Domain 3"/>
    <property type="match status" value="1"/>
</dbReference>
<keyword evidence="3" id="KW-0596">Phosphopantetheine</keyword>
<dbReference type="EMBL" id="JAQNDK010000001">
    <property type="protein sequence ID" value="MDC0676181.1"/>
    <property type="molecule type" value="Genomic_DNA"/>
</dbReference>
<dbReference type="InterPro" id="IPR020845">
    <property type="entry name" value="AMP-binding_CS"/>
</dbReference>
<keyword evidence="4" id="KW-0597">Phosphoprotein</keyword>
<dbReference type="InterPro" id="IPR057737">
    <property type="entry name" value="Condensation_MtbB-like"/>
</dbReference>
<dbReference type="InterPro" id="IPR006162">
    <property type="entry name" value="Ppantetheine_attach_site"/>
</dbReference>
<dbReference type="InterPro" id="IPR036736">
    <property type="entry name" value="ACP-like_sf"/>
</dbReference>
<evidence type="ECO:0000313" key="8">
    <source>
        <dbReference type="EMBL" id="MDC0676181.1"/>
    </source>
</evidence>
<keyword evidence="5" id="KW-0436">Ligase</keyword>
<dbReference type="InterPro" id="IPR000873">
    <property type="entry name" value="AMP-dep_synth/lig_dom"/>
</dbReference>
<dbReference type="Gene3D" id="3.30.559.10">
    <property type="entry name" value="Chloramphenicol acetyltransferase-like domain"/>
    <property type="match status" value="1"/>
</dbReference>
<dbReference type="Pfam" id="PF00550">
    <property type="entry name" value="PP-binding"/>
    <property type="match status" value="1"/>
</dbReference>
<dbReference type="SUPFAM" id="SSF47336">
    <property type="entry name" value="ACP-like"/>
    <property type="match status" value="1"/>
</dbReference>
<dbReference type="SUPFAM" id="SSF56801">
    <property type="entry name" value="Acetyl-CoA synthetase-like"/>
    <property type="match status" value="1"/>
</dbReference>
<dbReference type="Pfam" id="PF00668">
    <property type="entry name" value="Condensation"/>
    <property type="match status" value="1"/>
</dbReference>
<protein>
    <submittedName>
        <fullName evidence="8">Amino acid adenylation domain-containing protein</fullName>
    </submittedName>
</protein>
<evidence type="ECO:0000256" key="5">
    <source>
        <dbReference type="ARBA" id="ARBA00022598"/>
    </source>
</evidence>
<dbReference type="NCBIfam" id="TIGR01733">
    <property type="entry name" value="AA-adenyl-dom"/>
    <property type="match status" value="1"/>
</dbReference>